<dbReference type="CDD" id="cd23763">
    <property type="entry name" value="ASKHA_ATPase_ROK"/>
    <property type="match status" value="1"/>
</dbReference>
<protein>
    <submittedName>
        <fullName evidence="2">ROK family protein</fullName>
    </submittedName>
</protein>
<dbReference type="InterPro" id="IPR036388">
    <property type="entry name" value="WH-like_DNA-bd_sf"/>
</dbReference>
<dbReference type="AlphaFoldDB" id="E1R1Z5"/>
<proteinExistence type="inferred from homology"/>
<dbReference type="KEGG" id="ssm:Spirs_2407"/>
<evidence type="ECO:0000313" key="2">
    <source>
        <dbReference type="EMBL" id="ADK81521.1"/>
    </source>
</evidence>
<dbReference type="PANTHER" id="PTHR18964:SF149">
    <property type="entry name" value="BIFUNCTIONAL UDP-N-ACETYLGLUCOSAMINE 2-EPIMERASE_N-ACETYLMANNOSAMINE KINASE"/>
    <property type="match status" value="1"/>
</dbReference>
<dbReference type="InterPro" id="IPR000600">
    <property type="entry name" value="ROK"/>
</dbReference>
<dbReference type="InterPro" id="IPR036390">
    <property type="entry name" value="WH_DNA-bd_sf"/>
</dbReference>
<comment type="similarity">
    <text evidence="1">Belongs to the ROK (NagC/XylR) family.</text>
</comment>
<dbReference type="Pfam" id="PF00480">
    <property type="entry name" value="ROK"/>
    <property type="match status" value="1"/>
</dbReference>
<gene>
    <name evidence="2" type="ordered locus">Spirs_2407</name>
</gene>
<dbReference type="eggNOG" id="COG1940">
    <property type="taxonomic scope" value="Bacteria"/>
</dbReference>
<dbReference type="InterPro" id="IPR049874">
    <property type="entry name" value="ROK_cs"/>
</dbReference>
<accession>E1R1Z5</accession>
<sequence>MADYPATRMRDNNRKRVFEFIRRKKLVTRTMIQKEISVSSPTVMKIVKFFEEKEILKVLGELTKEGPGRKLEQLQFNPQAAYALGILFDGQYLRIGIVSLGGEIIFSDVRYYDRLDSIGSISAEFLLPIIGEILDKSNIPTSKVLGVGMAIPKIADSESENIHTFYNPDIRYPYHEVSKSICDIFGFPLFVENDVNAEAIGEFFLRNLPVDADLGYISLGTGLGSGLILDGSIRRGFHFSAGEIGHMLTSKEDGVVQIEDLVGLRALQEIWRFKSPEDLNNVSKDIKQEIISYLVDNLSVSLANIIALLDIDLMVLGGITAQILGDDLIEAMCRRTSELLRFNVDLRASASSEAGIIGSAMMAIDNSFTMFLKESLAGNN</sequence>
<dbReference type="InterPro" id="IPR043129">
    <property type="entry name" value="ATPase_NBD"/>
</dbReference>
<dbReference type="PROSITE" id="PS01125">
    <property type="entry name" value="ROK"/>
    <property type="match status" value="1"/>
</dbReference>
<dbReference type="HOGENOM" id="CLU_036604_13_1_12"/>
<evidence type="ECO:0000256" key="1">
    <source>
        <dbReference type="ARBA" id="ARBA00006479"/>
    </source>
</evidence>
<dbReference type="OrthoDB" id="6501901at2"/>
<reference evidence="2 3" key="1">
    <citation type="journal article" date="2010" name="Stand. Genomic Sci.">
        <title>Complete genome sequence of Spirochaeta smaragdinae type strain (SEBR 4228).</title>
        <authorList>
            <person name="Mavromatis K."/>
            <person name="Yasawong M."/>
            <person name="Chertkov O."/>
            <person name="Lapidus A."/>
            <person name="Lucas S."/>
            <person name="Nolan M."/>
            <person name="Del Rio T.G."/>
            <person name="Tice H."/>
            <person name="Cheng J.F."/>
            <person name="Pitluck S."/>
            <person name="Liolios K."/>
            <person name="Ivanova N."/>
            <person name="Tapia R."/>
            <person name="Han C."/>
            <person name="Bruce D."/>
            <person name="Goodwin L."/>
            <person name="Pati A."/>
            <person name="Chen A."/>
            <person name="Palaniappan K."/>
            <person name="Land M."/>
            <person name="Hauser L."/>
            <person name="Chang Y.J."/>
            <person name="Jeffries C.D."/>
            <person name="Detter J.C."/>
            <person name="Rohde M."/>
            <person name="Brambilla E."/>
            <person name="Spring S."/>
            <person name="Goker M."/>
            <person name="Sikorski J."/>
            <person name="Woyke T."/>
            <person name="Bristow J."/>
            <person name="Eisen J.A."/>
            <person name="Markowitz V."/>
            <person name="Hugenholtz P."/>
            <person name="Klenk H.P."/>
            <person name="Kyrpides N.C."/>
        </authorList>
    </citation>
    <scope>NUCLEOTIDE SEQUENCE [LARGE SCALE GENOMIC DNA]</scope>
    <source>
        <strain evidence="3">DSM 11293 / JCM 15392 / SEBR 4228</strain>
    </source>
</reference>
<dbReference type="STRING" id="573413.Spirs_2407"/>
<dbReference type="Gene3D" id="3.30.420.40">
    <property type="match status" value="2"/>
</dbReference>
<dbReference type="Gene3D" id="1.10.10.10">
    <property type="entry name" value="Winged helix-like DNA-binding domain superfamily/Winged helix DNA-binding domain"/>
    <property type="match status" value="1"/>
</dbReference>
<dbReference type="SUPFAM" id="SSF53067">
    <property type="entry name" value="Actin-like ATPase domain"/>
    <property type="match status" value="1"/>
</dbReference>
<name>E1R1Z5_SEDSS</name>
<keyword evidence="3" id="KW-1185">Reference proteome</keyword>
<evidence type="ECO:0000313" key="3">
    <source>
        <dbReference type="Proteomes" id="UP000002318"/>
    </source>
</evidence>
<dbReference type="Proteomes" id="UP000002318">
    <property type="component" value="Chromosome"/>
</dbReference>
<dbReference type="EMBL" id="CP002116">
    <property type="protein sequence ID" value="ADK81521.1"/>
    <property type="molecule type" value="Genomic_DNA"/>
</dbReference>
<organism evidence="2 3">
    <name type="scientific">Sediminispirochaeta smaragdinae (strain DSM 11293 / JCM 15392 / SEBR 4228)</name>
    <name type="common">Spirochaeta smaragdinae</name>
    <dbReference type="NCBI Taxonomy" id="573413"/>
    <lineage>
        <taxon>Bacteria</taxon>
        <taxon>Pseudomonadati</taxon>
        <taxon>Spirochaetota</taxon>
        <taxon>Spirochaetia</taxon>
        <taxon>Spirochaetales</taxon>
        <taxon>Spirochaetaceae</taxon>
        <taxon>Sediminispirochaeta</taxon>
    </lineage>
</organism>
<dbReference type="SUPFAM" id="SSF46785">
    <property type="entry name" value="Winged helix' DNA-binding domain"/>
    <property type="match status" value="1"/>
</dbReference>
<dbReference type="RefSeq" id="WP_013254984.1">
    <property type="nucleotide sequence ID" value="NC_014364.1"/>
</dbReference>
<dbReference type="PANTHER" id="PTHR18964">
    <property type="entry name" value="ROK (REPRESSOR, ORF, KINASE) FAMILY"/>
    <property type="match status" value="1"/>
</dbReference>